<dbReference type="Pfam" id="PF13637">
    <property type="entry name" value="Ank_4"/>
    <property type="match status" value="1"/>
</dbReference>
<reference evidence="3" key="1">
    <citation type="submission" date="2023-09" db="UniProtKB">
        <authorList>
            <consortium name="Ensembl"/>
        </authorList>
    </citation>
    <scope>IDENTIFICATION</scope>
</reference>
<dbReference type="InterPro" id="IPR050657">
    <property type="entry name" value="Ankyrin_repeat_domain"/>
</dbReference>
<dbReference type="InterPro" id="IPR036770">
    <property type="entry name" value="Ankyrin_rpt-contain_sf"/>
</dbReference>
<dbReference type="SMART" id="SM00248">
    <property type="entry name" value="ANK"/>
    <property type="match status" value="3"/>
</dbReference>
<dbReference type="SUPFAM" id="SSF48403">
    <property type="entry name" value="Ankyrin repeat"/>
    <property type="match status" value="1"/>
</dbReference>
<dbReference type="PROSITE" id="PS50297">
    <property type="entry name" value="ANK_REP_REGION"/>
    <property type="match status" value="2"/>
</dbReference>
<dbReference type="Gene3D" id="1.25.40.20">
    <property type="entry name" value="Ankyrin repeat-containing domain"/>
    <property type="match status" value="2"/>
</dbReference>
<feature type="region of interest" description="Disordered" evidence="2">
    <location>
        <begin position="27"/>
        <end position="58"/>
    </location>
</feature>
<dbReference type="PANTHER" id="PTHR24147:SF64">
    <property type="entry name" value="ANKYRIN REPEAT DOMAIN-CONTAINING PROTEIN 19-RELATED"/>
    <property type="match status" value="1"/>
</dbReference>
<evidence type="ECO:0000256" key="2">
    <source>
        <dbReference type="SAM" id="MobiDB-lite"/>
    </source>
</evidence>
<dbReference type="PANTHER" id="PTHR24147">
    <property type="entry name" value="ANKYRIN REPEAT DOMAIN 36-RELATED"/>
    <property type="match status" value="1"/>
</dbReference>
<dbReference type="PROSITE" id="PS50088">
    <property type="entry name" value="ANK_REPEAT"/>
    <property type="match status" value="2"/>
</dbReference>
<dbReference type="AlphaFoldDB" id="A0A8C0W4K2"/>
<feature type="compositionally biased region" description="Basic and acidic residues" evidence="2">
    <location>
        <begin position="39"/>
        <end position="58"/>
    </location>
</feature>
<protein>
    <submittedName>
        <fullName evidence="3">Uncharacterized protein</fullName>
    </submittedName>
</protein>
<organism evidence="3">
    <name type="scientific">Castor canadensis</name>
    <name type="common">American beaver</name>
    <dbReference type="NCBI Taxonomy" id="51338"/>
    <lineage>
        <taxon>Eukaryota</taxon>
        <taxon>Metazoa</taxon>
        <taxon>Chordata</taxon>
        <taxon>Craniata</taxon>
        <taxon>Vertebrata</taxon>
        <taxon>Euteleostomi</taxon>
        <taxon>Mammalia</taxon>
        <taxon>Eutheria</taxon>
        <taxon>Euarchontoglires</taxon>
        <taxon>Glires</taxon>
        <taxon>Rodentia</taxon>
        <taxon>Castorimorpha</taxon>
        <taxon>Castoridae</taxon>
        <taxon>Castor</taxon>
    </lineage>
</organism>
<name>A0A8C0W4K2_CASCN</name>
<keyword evidence="1" id="KW-0040">ANK repeat</keyword>
<evidence type="ECO:0000313" key="3">
    <source>
        <dbReference type="Ensembl" id="ENSCCNP00000004373.1"/>
    </source>
</evidence>
<dbReference type="Pfam" id="PF12796">
    <property type="entry name" value="Ank_2"/>
    <property type="match status" value="1"/>
</dbReference>
<feature type="repeat" description="ANK" evidence="1">
    <location>
        <begin position="136"/>
        <end position="168"/>
    </location>
</feature>
<dbReference type="PRINTS" id="PR01415">
    <property type="entry name" value="ANKYRIN"/>
</dbReference>
<proteinExistence type="predicted"/>
<dbReference type="InterPro" id="IPR002110">
    <property type="entry name" value="Ankyrin_rpt"/>
</dbReference>
<evidence type="ECO:0000256" key="1">
    <source>
        <dbReference type="PROSITE-ProRule" id="PRU00023"/>
    </source>
</evidence>
<sequence length="174" mass="19188">VSFSLVMKNIFGLEAQEKMPPGFCDSRVLASKGPGSRGADQRSFDSKPKSDAKIHRAASRGDVEEVKALLSSGRWAVDARDKQTALHFACVHGHLEIDTYDRDNRTSLLKAVQCEQEECATFLLKHGADPNTKDNSGYTALHYAVCNGNTSMANRLLAYGADIEEQTQVWITQR</sequence>
<feature type="repeat" description="ANK" evidence="1">
    <location>
        <begin position="103"/>
        <end position="135"/>
    </location>
</feature>
<dbReference type="Ensembl" id="ENSCCNT00000005727.1">
    <property type="protein sequence ID" value="ENSCCNP00000004373.1"/>
    <property type="gene ID" value="ENSCCNG00000004634.1"/>
</dbReference>
<accession>A0A8C0W4K2</accession>